<protein>
    <submittedName>
        <fullName evidence="1">Uncharacterized protein</fullName>
    </submittedName>
</protein>
<evidence type="ECO:0000313" key="2">
    <source>
        <dbReference type="Proteomes" id="UP001164539"/>
    </source>
</evidence>
<name>A0ACC1WTC9_MELAZ</name>
<evidence type="ECO:0000313" key="1">
    <source>
        <dbReference type="EMBL" id="KAJ4702132.1"/>
    </source>
</evidence>
<dbReference type="EMBL" id="CM051407">
    <property type="protein sequence ID" value="KAJ4702132.1"/>
    <property type="molecule type" value="Genomic_DNA"/>
</dbReference>
<reference evidence="1 2" key="1">
    <citation type="journal article" date="2023" name="Science">
        <title>Complex scaffold remodeling in plant triterpene biosynthesis.</title>
        <authorList>
            <person name="De La Pena R."/>
            <person name="Hodgson H."/>
            <person name="Liu J.C."/>
            <person name="Stephenson M.J."/>
            <person name="Martin A.C."/>
            <person name="Owen C."/>
            <person name="Harkess A."/>
            <person name="Leebens-Mack J."/>
            <person name="Jimenez L.E."/>
            <person name="Osbourn A."/>
            <person name="Sattely E.S."/>
        </authorList>
    </citation>
    <scope>NUCLEOTIDE SEQUENCE [LARGE SCALE GENOMIC DNA]</scope>
    <source>
        <strain evidence="2">cv. JPN11</strain>
        <tissue evidence="1">Leaf</tissue>
    </source>
</reference>
<sequence>MEIFKNQKPFLILFLLVLHCSSLHPGEAQSPTETTEETTTQLQVPPGLRQDGKNLPLPASPPFPFPIPATNKNSPFGPSLNNPGKQPQTVFPAQQLNYPQQSLNQPLSGIAQPFTSTNQPFLGVNQQPFSSFNQPFGNQQGLADNINTFENGVSDKNRLPRAITLVSSLFALIANLGFIS</sequence>
<keyword evidence="2" id="KW-1185">Reference proteome</keyword>
<proteinExistence type="predicted"/>
<gene>
    <name evidence="1" type="ORF">OWV82_025256</name>
</gene>
<dbReference type="Proteomes" id="UP001164539">
    <property type="component" value="Chromosome 14"/>
</dbReference>
<accession>A0ACC1WTC9</accession>
<comment type="caution">
    <text evidence="1">The sequence shown here is derived from an EMBL/GenBank/DDBJ whole genome shotgun (WGS) entry which is preliminary data.</text>
</comment>
<organism evidence="1 2">
    <name type="scientific">Melia azedarach</name>
    <name type="common">Chinaberry tree</name>
    <dbReference type="NCBI Taxonomy" id="155640"/>
    <lineage>
        <taxon>Eukaryota</taxon>
        <taxon>Viridiplantae</taxon>
        <taxon>Streptophyta</taxon>
        <taxon>Embryophyta</taxon>
        <taxon>Tracheophyta</taxon>
        <taxon>Spermatophyta</taxon>
        <taxon>Magnoliopsida</taxon>
        <taxon>eudicotyledons</taxon>
        <taxon>Gunneridae</taxon>
        <taxon>Pentapetalae</taxon>
        <taxon>rosids</taxon>
        <taxon>malvids</taxon>
        <taxon>Sapindales</taxon>
        <taxon>Meliaceae</taxon>
        <taxon>Melia</taxon>
    </lineage>
</organism>